<dbReference type="InterPro" id="IPR033756">
    <property type="entry name" value="YlxH/NBP35"/>
</dbReference>
<keyword evidence="5 9" id="KW-0378">Hydrolase</keyword>
<keyword evidence="3 9" id="KW-0479">Metal-binding</keyword>
<dbReference type="GO" id="GO:0016226">
    <property type="term" value="P:iron-sulfur cluster assembly"/>
    <property type="evidence" value="ECO:0007669"/>
    <property type="project" value="InterPro"/>
</dbReference>
<gene>
    <name evidence="11" type="ORF">DI525_05185</name>
</gene>
<comment type="caution">
    <text evidence="11">The sequence shown here is derived from an EMBL/GenBank/DDBJ whole genome shotgun (WGS) entry which is preliminary data.</text>
</comment>
<evidence type="ECO:0000256" key="5">
    <source>
        <dbReference type="ARBA" id="ARBA00022801"/>
    </source>
</evidence>
<dbReference type="GO" id="GO:0046872">
    <property type="term" value="F:metal ion binding"/>
    <property type="evidence" value="ECO:0007669"/>
    <property type="project" value="UniProtKB-KW"/>
</dbReference>
<dbReference type="InterPro" id="IPR044304">
    <property type="entry name" value="NUBPL-like"/>
</dbReference>
<feature type="binding site" evidence="9">
    <location>
        <begin position="123"/>
        <end position="130"/>
    </location>
    <ligand>
        <name>ATP</name>
        <dbReference type="ChEBI" id="CHEBI:30616"/>
    </ligand>
</feature>
<evidence type="ECO:0000256" key="9">
    <source>
        <dbReference type="HAMAP-Rule" id="MF_02040"/>
    </source>
</evidence>
<keyword evidence="8 9" id="KW-0411">Iron-sulfur</keyword>
<sequence>MASESTITESTVRDALAQVKDPDIGMPLTDLGMVKSVSVDGTDVSAEIYLTIAGCPMKNKLVDDSRAAIEAIEGVGNVTVTTDVMNDEQRRELRKKARGGVDEPEIPFSKPDCHTRVYAVASGKGGVGKSSMTVNIATALAAKGLSVGVLDADIYGHSIPGMLGSDDRPYQVDDMIMPPQAHGIKMISIGHFIEGNSPIVWRGPMLHRAIQQFLADVFWGDLDVLLLDLPPGTGDIAITVAQLIPNAELLIVTTPQMAAAEVAERAGSISQQTQQRIAGVIENMSYFVMPDGSHNDIFGEGGGEIVADRLSRITGSKVPLMGQVPLDPALREGGDGGEPIAISSPESETGAALNAIVDQLTHRRTSLAGKSLGLGVTT</sequence>
<keyword evidence="6 9" id="KW-0067">ATP-binding</keyword>
<name>A0A2W5SZJ0_9CORY</name>
<evidence type="ECO:0000256" key="6">
    <source>
        <dbReference type="ARBA" id="ARBA00022840"/>
    </source>
</evidence>
<dbReference type="GO" id="GO:0016887">
    <property type="term" value="F:ATP hydrolysis activity"/>
    <property type="evidence" value="ECO:0007669"/>
    <property type="project" value="UniProtKB-UniRule"/>
</dbReference>
<dbReference type="AlphaFoldDB" id="A0A2W5SZJ0"/>
<dbReference type="Proteomes" id="UP000249432">
    <property type="component" value="Unassembled WGS sequence"/>
</dbReference>
<dbReference type="Gene3D" id="3.30.300.130">
    <property type="entry name" value="Fe-S cluster assembly (FSCA)"/>
    <property type="match status" value="1"/>
</dbReference>
<comment type="similarity">
    <text evidence="2">In the C-terminal section; belongs to the Mrp/NBP35 ATP-binding proteins family.</text>
</comment>
<dbReference type="CDD" id="cd02037">
    <property type="entry name" value="Mrp_NBP35"/>
    <property type="match status" value="1"/>
</dbReference>
<keyword evidence="7 9" id="KW-0408">Iron</keyword>
<dbReference type="PANTHER" id="PTHR42961:SF2">
    <property type="entry name" value="IRON-SULFUR PROTEIN NUBPL"/>
    <property type="match status" value="1"/>
</dbReference>
<dbReference type="Gene3D" id="3.40.50.300">
    <property type="entry name" value="P-loop containing nucleotide triphosphate hydrolases"/>
    <property type="match status" value="1"/>
</dbReference>
<evidence type="ECO:0000256" key="2">
    <source>
        <dbReference type="ARBA" id="ARBA00008205"/>
    </source>
</evidence>
<dbReference type="InterPro" id="IPR002744">
    <property type="entry name" value="MIP18-like"/>
</dbReference>
<feature type="domain" description="MIP18 family-like" evidence="10">
    <location>
        <begin position="10"/>
        <end position="80"/>
    </location>
</feature>
<dbReference type="InterPro" id="IPR027417">
    <property type="entry name" value="P-loop_NTPase"/>
</dbReference>
<dbReference type="InterPro" id="IPR034904">
    <property type="entry name" value="FSCA_dom_sf"/>
</dbReference>
<dbReference type="InterPro" id="IPR000808">
    <property type="entry name" value="Mrp-like_CS"/>
</dbReference>
<accession>A0A2W5SZJ0</accession>
<evidence type="ECO:0000313" key="11">
    <source>
        <dbReference type="EMBL" id="PZR05056.1"/>
    </source>
</evidence>
<dbReference type="InterPro" id="IPR019591">
    <property type="entry name" value="Mrp/NBP35_ATP-bd"/>
</dbReference>
<dbReference type="GO" id="GO:0051539">
    <property type="term" value="F:4 iron, 4 sulfur cluster binding"/>
    <property type="evidence" value="ECO:0007669"/>
    <property type="project" value="TreeGrafter"/>
</dbReference>
<dbReference type="Pfam" id="PF01883">
    <property type="entry name" value="FeS_assembly_P"/>
    <property type="match status" value="1"/>
</dbReference>
<dbReference type="RefSeq" id="WP_303734711.1">
    <property type="nucleotide sequence ID" value="NZ_CAKZHK010000008.1"/>
</dbReference>
<dbReference type="SUPFAM" id="SSF52540">
    <property type="entry name" value="P-loop containing nucleoside triphosphate hydrolases"/>
    <property type="match status" value="1"/>
</dbReference>
<dbReference type="PROSITE" id="PS01215">
    <property type="entry name" value="MRP"/>
    <property type="match status" value="1"/>
</dbReference>
<evidence type="ECO:0000256" key="1">
    <source>
        <dbReference type="ARBA" id="ARBA00007352"/>
    </source>
</evidence>
<dbReference type="SUPFAM" id="SSF117916">
    <property type="entry name" value="Fe-S cluster assembly (FSCA) domain-like"/>
    <property type="match status" value="1"/>
</dbReference>
<proteinExistence type="inferred from homology"/>
<evidence type="ECO:0000313" key="12">
    <source>
        <dbReference type="Proteomes" id="UP000249432"/>
    </source>
</evidence>
<evidence type="ECO:0000259" key="10">
    <source>
        <dbReference type="Pfam" id="PF01883"/>
    </source>
</evidence>
<dbReference type="PANTHER" id="PTHR42961">
    <property type="entry name" value="IRON-SULFUR PROTEIN NUBPL"/>
    <property type="match status" value="1"/>
</dbReference>
<evidence type="ECO:0000256" key="7">
    <source>
        <dbReference type="ARBA" id="ARBA00023004"/>
    </source>
</evidence>
<comment type="function">
    <text evidence="9">Binds and transfers iron-sulfur (Fe-S) clusters to target apoproteins. Can hydrolyze ATP.</text>
</comment>
<evidence type="ECO:0000256" key="4">
    <source>
        <dbReference type="ARBA" id="ARBA00022741"/>
    </source>
</evidence>
<evidence type="ECO:0000256" key="8">
    <source>
        <dbReference type="ARBA" id="ARBA00023014"/>
    </source>
</evidence>
<keyword evidence="4 9" id="KW-0547">Nucleotide-binding</keyword>
<reference evidence="11 12" key="1">
    <citation type="submission" date="2017-08" db="EMBL/GenBank/DDBJ databases">
        <title>Infants hospitalized years apart are colonized by the same room-sourced microbial strains.</title>
        <authorList>
            <person name="Brooks B."/>
            <person name="Olm M.R."/>
            <person name="Firek B.A."/>
            <person name="Baker R."/>
            <person name="Thomas B.C."/>
            <person name="Morowitz M.J."/>
            <person name="Banfield J.F."/>
        </authorList>
    </citation>
    <scope>NUCLEOTIDE SEQUENCE [LARGE SCALE GENOMIC DNA]</scope>
    <source>
        <strain evidence="11">S2_003_000_R1_3</strain>
    </source>
</reference>
<organism evidence="11 12">
    <name type="scientific">Corynebacterium kroppenstedtii</name>
    <dbReference type="NCBI Taxonomy" id="161879"/>
    <lineage>
        <taxon>Bacteria</taxon>
        <taxon>Bacillati</taxon>
        <taxon>Actinomycetota</taxon>
        <taxon>Actinomycetes</taxon>
        <taxon>Mycobacteriales</taxon>
        <taxon>Corynebacteriaceae</taxon>
        <taxon>Corynebacterium</taxon>
    </lineage>
</organism>
<dbReference type="HAMAP" id="MF_02040">
    <property type="entry name" value="Mrp_NBP35"/>
    <property type="match status" value="1"/>
</dbReference>
<comment type="subunit">
    <text evidence="9">Homodimer.</text>
</comment>
<comment type="similarity">
    <text evidence="9">Belongs to the Mrp/NBP35 ATP-binding proteins family.</text>
</comment>
<protein>
    <recommendedName>
        <fullName evidence="9">Iron-sulfur cluster carrier protein</fullName>
    </recommendedName>
</protein>
<evidence type="ECO:0000256" key="3">
    <source>
        <dbReference type="ARBA" id="ARBA00022723"/>
    </source>
</evidence>
<dbReference type="GO" id="GO:0140663">
    <property type="term" value="F:ATP-dependent FeS chaperone activity"/>
    <property type="evidence" value="ECO:0007669"/>
    <property type="project" value="InterPro"/>
</dbReference>
<dbReference type="EMBL" id="QFRA01000009">
    <property type="protein sequence ID" value="PZR05056.1"/>
    <property type="molecule type" value="Genomic_DNA"/>
</dbReference>
<dbReference type="GO" id="GO:0005524">
    <property type="term" value="F:ATP binding"/>
    <property type="evidence" value="ECO:0007669"/>
    <property type="project" value="UniProtKB-UniRule"/>
</dbReference>
<comment type="similarity">
    <text evidence="1">In the N-terminal section; belongs to the MIP18 family.</text>
</comment>
<dbReference type="FunFam" id="3.40.50.300:FF:000304">
    <property type="entry name" value="Iron-sulfur cluster carrier protein"/>
    <property type="match status" value="1"/>
</dbReference>
<dbReference type="Pfam" id="PF10609">
    <property type="entry name" value="ParA"/>
    <property type="match status" value="1"/>
</dbReference>